<reference evidence="1 2" key="1">
    <citation type="journal article" date="2022" name="G3 (Bethesda)">
        <title>Whole-genome sequence and methylome profiling of the almond [Prunus dulcis (Mill.) D.A. Webb] cultivar 'Nonpareil'.</title>
        <authorList>
            <person name="D'Amico-Willman K.M."/>
            <person name="Ouma W.Z."/>
            <person name="Meulia T."/>
            <person name="Sideli G.M."/>
            <person name="Gradziel T.M."/>
            <person name="Fresnedo-Ramirez J."/>
        </authorList>
    </citation>
    <scope>NUCLEOTIDE SEQUENCE [LARGE SCALE GENOMIC DNA]</scope>
    <source>
        <strain evidence="1">Clone GOH B32 T37-40</strain>
    </source>
</reference>
<dbReference type="AlphaFoldDB" id="A0AAD4VAB7"/>
<dbReference type="Proteomes" id="UP001054821">
    <property type="component" value="Chromosome 7"/>
</dbReference>
<dbReference type="EMBL" id="JAJFAZ020000007">
    <property type="protein sequence ID" value="KAI5320741.1"/>
    <property type="molecule type" value="Genomic_DNA"/>
</dbReference>
<gene>
    <name evidence="1" type="ORF">L3X38_040449</name>
</gene>
<evidence type="ECO:0000313" key="1">
    <source>
        <dbReference type="EMBL" id="KAI5320741.1"/>
    </source>
</evidence>
<protein>
    <submittedName>
        <fullName evidence="1">Uncharacterized protein</fullName>
    </submittedName>
</protein>
<evidence type="ECO:0000313" key="2">
    <source>
        <dbReference type="Proteomes" id="UP001054821"/>
    </source>
</evidence>
<proteinExistence type="predicted"/>
<keyword evidence="2" id="KW-1185">Reference proteome</keyword>
<name>A0AAD4VAB7_PRUDU</name>
<sequence length="129" mass="14631">MFWFLLDGLEEIKRELCNEARLVYGSGKPVGGTQLIHGIRYDNLENEQPAASSQQQQQQPFLSGFTTPVCVSLTQTVHLHHHQHFFWLQASSTKPINGKRWKWRTTASLPLTGGNGCPGHSRFDPTRNM</sequence>
<comment type="caution">
    <text evidence="1">The sequence shown here is derived from an EMBL/GenBank/DDBJ whole genome shotgun (WGS) entry which is preliminary data.</text>
</comment>
<organism evidence="1 2">
    <name type="scientific">Prunus dulcis</name>
    <name type="common">Almond</name>
    <name type="synonym">Amygdalus dulcis</name>
    <dbReference type="NCBI Taxonomy" id="3755"/>
    <lineage>
        <taxon>Eukaryota</taxon>
        <taxon>Viridiplantae</taxon>
        <taxon>Streptophyta</taxon>
        <taxon>Embryophyta</taxon>
        <taxon>Tracheophyta</taxon>
        <taxon>Spermatophyta</taxon>
        <taxon>Magnoliopsida</taxon>
        <taxon>eudicotyledons</taxon>
        <taxon>Gunneridae</taxon>
        <taxon>Pentapetalae</taxon>
        <taxon>rosids</taxon>
        <taxon>fabids</taxon>
        <taxon>Rosales</taxon>
        <taxon>Rosaceae</taxon>
        <taxon>Amygdaloideae</taxon>
        <taxon>Amygdaleae</taxon>
        <taxon>Prunus</taxon>
    </lineage>
</organism>
<accession>A0AAD4VAB7</accession>